<keyword evidence="1" id="KW-0597">Phosphoprotein</keyword>
<dbReference type="InterPro" id="IPR001867">
    <property type="entry name" value="OmpR/PhoB-type_DNA-bd"/>
</dbReference>
<protein>
    <submittedName>
        <fullName evidence="8">Winged helix-turn-helix domain-containing protein</fullName>
    </submittedName>
</protein>
<keyword evidence="4" id="KW-0804">Transcription</keyword>
<dbReference type="Pfam" id="PF00486">
    <property type="entry name" value="Trans_reg_C"/>
    <property type="match status" value="1"/>
</dbReference>
<sequence>MSVIAIHPRTPSPGGPGRNTTRRRPVPSNVPTLRLTLELPLAGERLPAQLALLLELARDLADQGDGTLAVTGVADPSPVAELLPVRTAGADRAAGSDGGGSTGGVTDAGGRSMVGADETDRRAVGATGVGGAIGHEPVRLLTGPRVVLRDGLALPLTRLEFDLLLFLARHPRRVFTRTQLLAGVWGYQHAVARTVDVHVRRLRAKVGDGVPLVTTVHGVGYRLADDARVRVEDLE</sequence>
<keyword evidence="3 5" id="KW-0238">DNA-binding</keyword>
<dbReference type="InterPro" id="IPR036388">
    <property type="entry name" value="WH-like_DNA-bd_sf"/>
</dbReference>
<feature type="domain" description="OmpR/PhoB-type" evidence="7">
    <location>
        <begin position="130"/>
        <end position="225"/>
    </location>
</feature>
<dbReference type="PROSITE" id="PS51755">
    <property type="entry name" value="OMPR_PHOB"/>
    <property type="match status" value="1"/>
</dbReference>
<dbReference type="Proteomes" id="UP001332243">
    <property type="component" value="Unassembled WGS sequence"/>
</dbReference>
<dbReference type="PANTHER" id="PTHR48111">
    <property type="entry name" value="REGULATOR OF RPOS"/>
    <property type="match status" value="1"/>
</dbReference>
<dbReference type="RefSeq" id="WP_331214974.1">
    <property type="nucleotide sequence ID" value="NZ_JAZGQK010000012.1"/>
</dbReference>
<evidence type="ECO:0000256" key="3">
    <source>
        <dbReference type="ARBA" id="ARBA00023125"/>
    </source>
</evidence>
<gene>
    <name evidence="8" type="ORF">V1633_15315</name>
</gene>
<evidence type="ECO:0000256" key="1">
    <source>
        <dbReference type="ARBA" id="ARBA00022553"/>
    </source>
</evidence>
<evidence type="ECO:0000313" key="9">
    <source>
        <dbReference type="Proteomes" id="UP001332243"/>
    </source>
</evidence>
<evidence type="ECO:0000256" key="2">
    <source>
        <dbReference type="ARBA" id="ARBA00023015"/>
    </source>
</evidence>
<dbReference type="EMBL" id="JAZGQK010000012">
    <property type="protein sequence ID" value="MEE6259857.1"/>
    <property type="molecule type" value="Genomic_DNA"/>
</dbReference>
<dbReference type="InterPro" id="IPR039420">
    <property type="entry name" value="WalR-like"/>
</dbReference>
<feature type="DNA-binding region" description="OmpR/PhoB-type" evidence="5">
    <location>
        <begin position="130"/>
        <end position="225"/>
    </location>
</feature>
<dbReference type="PANTHER" id="PTHR48111:SF4">
    <property type="entry name" value="DNA-BINDING DUAL TRANSCRIPTIONAL REGULATOR OMPR"/>
    <property type="match status" value="1"/>
</dbReference>
<dbReference type="SUPFAM" id="SSF46894">
    <property type="entry name" value="C-terminal effector domain of the bipartite response regulators"/>
    <property type="match status" value="1"/>
</dbReference>
<feature type="region of interest" description="Disordered" evidence="6">
    <location>
        <begin position="90"/>
        <end position="113"/>
    </location>
</feature>
<keyword evidence="2" id="KW-0805">Transcription regulation</keyword>
<reference evidence="8 9" key="1">
    <citation type="submission" date="2024-01" db="EMBL/GenBank/DDBJ databases">
        <title>Genome insights into Plantactinospora sonchi sp. nov.</title>
        <authorList>
            <person name="Wang L."/>
        </authorList>
    </citation>
    <scope>NUCLEOTIDE SEQUENCE [LARGE SCALE GENOMIC DNA]</scope>
    <source>
        <strain evidence="8 9">NEAU-QY2</strain>
    </source>
</reference>
<evidence type="ECO:0000256" key="6">
    <source>
        <dbReference type="SAM" id="MobiDB-lite"/>
    </source>
</evidence>
<evidence type="ECO:0000256" key="5">
    <source>
        <dbReference type="PROSITE-ProRule" id="PRU01091"/>
    </source>
</evidence>
<name>A0ABU7RTL2_9ACTN</name>
<proteinExistence type="predicted"/>
<evidence type="ECO:0000259" key="7">
    <source>
        <dbReference type="PROSITE" id="PS51755"/>
    </source>
</evidence>
<feature type="compositionally biased region" description="Gly residues" evidence="6">
    <location>
        <begin position="96"/>
        <end position="107"/>
    </location>
</feature>
<dbReference type="InterPro" id="IPR016032">
    <property type="entry name" value="Sig_transdc_resp-reg_C-effctor"/>
</dbReference>
<dbReference type="SMART" id="SM00862">
    <property type="entry name" value="Trans_reg_C"/>
    <property type="match status" value="1"/>
</dbReference>
<evidence type="ECO:0000313" key="8">
    <source>
        <dbReference type="EMBL" id="MEE6259857.1"/>
    </source>
</evidence>
<dbReference type="CDD" id="cd00383">
    <property type="entry name" value="trans_reg_C"/>
    <property type="match status" value="1"/>
</dbReference>
<evidence type="ECO:0000256" key="4">
    <source>
        <dbReference type="ARBA" id="ARBA00023163"/>
    </source>
</evidence>
<organism evidence="8 9">
    <name type="scientific">Plantactinospora sonchi</name>
    <dbReference type="NCBI Taxonomy" id="1544735"/>
    <lineage>
        <taxon>Bacteria</taxon>
        <taxon>Bacillati</taxon>
        <taxon>Actinomycetota</taxon>
        <taxon>Actinomycetes</taxon>
        <taxon>Micromonosporales</taxon>
        <taxon>Micromonosporaceae</taxon>
        <taxon>Plantactinospora</taxon>
    </lineage>
</organism>
<feature type="region of interest" description="Disordered" evidence="6">
    <location>
        <begin position="1"/>
        <end position="29"/>
    </location>
</feature>
<dbReference type="Gene3D" id="1.10.10.10">
    <property type="entry name" value="Winged helix-like DNA-binding domain superfamily/Winged helix DNA-binding domain"/>
    <property type="match status" value="1"/>
</dbReference>
<comment type="caution">
    <text evidence="8">The sequence shown here is derived from an EMBL/GenBank/DDBJ whole genome shotgun (WGS) entry which is preliminary data.</text>
</comment>
<keyword evidence="9" id="KW-1185">Reference proteome</keyword>
<accession>A0ABU7RTL2</accession>